<protein>
    <submittedName>
        <fullName evidence="1">Uncharacterized protein</fullName>
    </submittedName>
</protein>
<dbReference type="AlphaFoldDB" id="A0A655NR31"/>
<organism evidence="1 2">
    <name type="scientific">Vibrio cholerae</name>
    <dbReference type="NCBI Taxonomy" id="666"/>
    <lineage>
        <taxon>Bacteria</taxon>
        <taxon>Pseudomonadati</taxon>
        <taxon>Pseudomonadota</taxon>
        <taxon>Gammaproteobacteria</taxon>
        <taxon>Vibrionales</taxon>
        <taxon>Vibrionaceae</taxon>
        <taxon>Vibrio</taxon>
    </lineage>
</organism>
<sequence length="75" mass="8758">MIDQYCARFHRGNSASSCRGHAAYIIVITYASEYHIGVLDTFCYRFSILPAKLFRPRHRFRLSTIKNRDVKTGFL</sequence>
<evidence type="ECO:0000313" key="2">
    <source>
        <dbReference type="Proteomes" id="UP000044806"/>
    </source>
</evidence>
<name>A0A655NR31_VIBCL</name>
<evidence type="ECO:0000313" key="1">
    <source>
        <dbReference type="EMBL" id="CSA34223.1"/>
    </source>
</evidence>
<dbReference type="EMBL" id="CWOW01000005">
    <property type="protein sequence ID" value="CSA34223.1"/>
    <property type="molecule type" value="Genomic_DNA"/>
</dbReference>
<reference evidence="1 2" key="1">
    <citation type="submission" date="2015-07" db="EMBL/GenBank/DDBJ databases">
        <authorList>
            <consortium name="Pathogen Informatics"/>
        </authorList>
    </citation>
    <scope>NUCLEOTIDE SEQUENCE [LARGE SCALE GENOMIC DNA]</scope>
    <source>
        <strain evidence="1 2">A51</strain>
    </source>
</reference>
<proteinExistence type="predicted"/>
<accession>A0A655NR31</accession>
<gene>
    <name evidence="1" type="ORF">ERS013165_01366</name>
</gene>
<dbReference type="Proteomes" id="UP000044806">
    <property type="component" value="Unassembled WGS sequence"/>
</dbReference>